<organism evidence="2 3">
    <name type="scientific">Symbiodinium necroappetens</name>
    <dbReference type="NCBI Taxonomy" id="1628268"/>
    <lineage>
        <taxon>Eukaryota</taxon>
        <taxon>Sar</taxon>
        <taxon>Alveolata</taxon>
        <taxon>Dinophyceae</taxon>
        <taxon>Suessiales</taxon>
        <taxon>Symbiodiniaceae</taxon>
        <taxon>Symbiodinium</taxon>
    </lineage>
</organism>
<comment type="caution">
    <text evidence="2">The sequence shown here is derived from an EMBL/GenBank/DDBJ whole genome shotgun (WGS) entry which is preliminary data.</text>
</comment>
<dbReference type="GO" id="GO:0017038">
    <property type="term" value="P:protein import"/>
    <property type="evidence" value="ECO:0007669"/>
    <property type="project" value="InterPro"/>
</dbReference>
<dbReference type="InterPro" id="IPR027417">
    <property type="entry name" value="P-loop_NTPase"/>
</dbReference>
<dbReference type="PROSITE" id="PS51196">
    <property type="entry name" value="SECA_MOTOR_DEAD"/>
    <property type="match status" value="1"/>
</dbReference>
<dbReference type="InterPro" id="IPR011115">
    <property type="entry name" value="SecA_DEAD"/>
</dbReference>
<dbReference type="GO" id="GO:0016020">
    <property type="term" value="C:membrane"/>
    <property type="evidence" value="ECO:0007669"/>
    <property type="project" value="InterPro"/>
</dbReference>
<proteinExistence type="predicted"/>
<dbReference type="Proteomes" id="UP000601435">
    <property type="component" value="Unassembled WGS sequence"/>
</dbReference>
<gene>
    <name evidence="2" type="ORF">SNEC2469_LOCUS34456</name>
</gene>
<dbReference type="OrthoDB" id="7614088at2759"/>
<accession>A0A813CDQ2</accession>
<evidence type="ECO:0000313" key="3">
    <source>
        <dbReference type="Proteomes" id="UP000601435"/>
    </source>
</evidence>
<reference evidence="2" key="1">
    <citation type="submission" date="2021-02" db="EMBL/GenBank/DDBJ databases">
        <authorList>
            <person name="Dougan E. K."/>
            <person name="Rhodes N."/>
            <person name="Thang M."/>
            <person name="Chan C."/>
        </authorList>
    </citation>
    <scope>NUCLEOTIDE SEQUENCE</scope>
</reference>
<dbReference type="Pfam" id="PF07517">
    <property type="entry name" value="SecA_DEAD"/>
    <property type="match status" value="1"/>
</dbReference>
<dbReference type="GO" id="GO:0005524">
    <property type="term" value="F:ATP binding"/>
    <property type="evidence" value="ECO:0007669"/>
    <property type="project" value="InterPro"/>
</dbReference>
<keyword evidence="3" id="KW-1185">Reference proteome</keyword>
<protein>
    <recommendedName>
        <fullName evidence="1">SecA family profile domain-containing protein</fullName>
    </recommendedName>
</protein>
<dbReference type="SUPFAM" id="SSF52540">
    <property type="entry name" value="P-loop containing nucleoside triphosphate hydrolases"/>
    <property type="match status" value="1"/>
</dbReference>
<evidence type="ECO:0000313" key="2">
    <source>
        <dbReference type="EMBL" id="CAE7941909.1"/>
    </source>
</evidence>
<dbReference type="EMBL" id="CAJNJA010095215">
    <property type="protein sequence ID" value="CAE7941909.1"/>
    <property type="molecule type" value="Genomic_DNA"/>
</dbReference>
<dbReference type="InterPro" id="IPR014018">
    <property type="entry name" value="SecA_motor_DEAD"/>
</dbReference>
<evidence type="ECO:0000259" key="1">
    <source>
        <dbReference type="PROSITE" id="PS51196"/>
    </source>
</evidence>
<sequence>MQIRTGEGKSIALGGGAALLALLGHRVRCVCYSKYLSDRDFKAFRALFEALAVQHRIVYSVITSYSEDLAERKGDIRKLTLDLVKTGTLTASAQRANQ</sequence>
<feature type="domain" description="SecA family profile" evidence="1">
    <location>
        <begin position="1"/>
        <end position="98"/>
    </location>
</feature>
<name>A0A813CDQ2_9DINO</name>
<feature type="non-terminal residue" evidence="2">
    <location>
        <position position="98"/>
    </location>
</feature>
<dbReference type="AlphaFoldDB" id="A0A813CDQ2"/>
<dbReference type="Gene3D" id="3.40.50.300">
    <property type="entry name" value="P-loop containing nucleotide triphosphate hydrolases"/>
    <property type="match status" value="1"/>
</dbReference>